<dbReference type="GO" id="GO:0006508">
    <property type="term" value="P:proteolysis"/>
    <property type="evidence" value="ECO:0007669"/>
    <property type="project" value="InterPro"/>
</dbReference>
<evidence type="ECO:0000313" key="3">
    <source>
        <dbReference type="EMBL" id="PVG83153.1"/>
    </source>
</evidence>
<name>A0A2T8FBT3_9ACTN</name>
<dbReference type="InterPro" id="IPR020568">
    <property type="entry name" value="Ribosomal_Su5_D2-typ_SF"/>
</dbReference>
<dbReference type="RefSeq" id="WP_116571633.1">
    <property type="nucleotide sequence ID" value="NZ_QDGZ01000003.1"/>
</dbReference>
<dbReference type="InterPro" id="IPR014721">
    <property type="entry name" value="Ribsml_uS5_D2-typ_fold_subgr"/>
</dbReference>
<dbReference type="InterPro" id="IPR008269">
    <property type="entry name" value="Lon_proteolytic"/>
</dbReference>
<evidence type="ECO:0000313" key="4">
    <source>
        <dbReference type="Proteomes" id="UP000246018"/>
    </source>
</evidence>
<reference evidence="3 4" key="1">
    <citation type="submission" date="2018-04" db="EMBL/GenBank/DDBJ databases">
        <title>Genome of Nocardioides gansuensis WSJ-1.</title>
        <authorList>
            <person name="Wu S."/>
            <person name="Wang G."/>
        </authorList>
    </citation>
    <scope>NUCLEOTIDE SEQUENCE [LARGE SCALE GENOMIC DNA]</scope>
    <source>
        <strain evidence="3 4">WSJ-1</strain>
    </source>
</reference>
<keyword evidence="4" id="KW-1185">Reference proteome</keyword>
<dbReference type="GO" id="GO:0004176">
    <property type="term" value="F:ATP-dependent peptidase activity"/>
    <property type="evidence" value="ECO:0007669"/>
    <property type="project" value="InterPro"/>
</dbReference>
<dbReference type="InterPro" id="IPR001478">
    <property type="entry name" value="PDZ"/>
</dbReference>
<protein>
    <submittedName>
        <fullName evidence="3">Signaling protein</fullName>
    </submittedName>
</protein>
<feature type="domain" description="Lon proteolytic" evidence="1">
    <location>
        <begin position="243"/>
        <end position="315"/>
    </location>
</feature>
<feature type="domain" description="PDZ" evidence="2">
    <location>
        <begin position="142"/>
        <end position="208"/>
    </location>
</feature>
<gene>
    <name evidence="3" type="ORF">DDE18_07480</name>
</gene>
<sequence>MSQRTLSGLLAAPLLVAMWLFVMLSPLPYVTYRPGPTVDILAEQEGKEIVEVSGHQAYYEDGAEGGELRLTTIYVDQPEEDVNLVELMEAWLDDDSAVYPREAVYAPDETDEDKDVESSVQMVSSQDAAIATALKELDYDVEEVVEILHVSKDMPADGKLEVRDVLLRVGDTPIREVQDVVDAVEATRPGQPLPFVVRRDGKELTVEVTPREVDGNPRVGISPGPGFTFPFEVNVDVGDNIGGPSAGLMFSLAIYDTLTPGSLTGGHVVAGSGTIDADGKVGPIGGVQQKIAGAEQAQSELFLMAADNCADAAGVDPGDMLLVSVTTMHEAREAIETWVDDPDATLPTCEDET</sequence>
<dbReference type="Pfam" id="PF13180">
    <property type="entry name" value="PDZ_2"/>
    <property type="match status" value="1"/>
</dbReference>
<organism evidence="3 4">
    <name type="scientific">Nocardioides gansuensis</name>
    <dbReference type="NCBI Taxonomy" id="2138300"/>
    <lineage>
        <taxon>Bacteria</taxon>
        <taxon>Bacillati</taxon>
        <taxon>Actinomycetota</taxon>
        <taxon>Actinomycetes</taxon>
        <taxon>Propionibacteriales</taxon>
        <taxon>Nocardioidaceae</taxon>
        <taxon>Nocardioides</taxon>
    </lineage>
</organism>
<dbReference type="Pfam" id="PF05362">
    <property type="entry name" value="Lon_C"/>
    <property type="match status" value="1"/>
</dbReference>
<dbReference type="Gene3D" id="2.30.42.10">
    <property type="match status" value="1"/>
</dbReference>
<dbReference type="SUPFAM" id="SSF54211">
    <property type="entry name" value="Ribosomal protein S5 domain 2-like"/>
    <property type="match status" value="1"/>
</dbReference>
<dbReference type="Proteomes" id="UP000246018">
    <property type="component" value="Unassembled WGS sequence"/>
</dbReference>
<accession>A0A2T8FBT3</accession>
<evidence type="ECO:0000259" key="2">
    <source>
        <dbReference type="Pfam" id="PF13180"/>
    </source>
</evidence>
<proteinExistence type="predicted"/>
<dbReference type="EMBL" id="QDGZ01000003">
    <property type="protein sequence ID" value="PVG83153.1"/>
    <property type="molecule type" value="Genomic_DNA"/>
</dbReference>
<dbReference type="AlphaFoldDB" id="A0A2T8FBT3"/>
<comment type="caution">
    <text evidence="3">The sequence shown here is derived from an EMBL/GenBank/DDBJ whole genome shotgun (WGS) entry which is preliminary data.</text>
</comment>
<evidence type="ECO:0000259" key="1">
    <source>
        <dbReference type="Pfam" id="PF05362"/>
    </source>
</evidence>
<dbReference type="InterPro" id="IPR036034">
    <property type="entry name" value="PDZ_sf"/>
</dbReference>
<dbReference type="GO" id="GO:0004252">
    <property type="term" value="F:serine-type endopeptidase activity"/>
    <property type="evidence" value="ECO:0007669"/>
    <property type="project" value="InterPro"/>
</dbReference>
<dbReference type="OrthoDB" id="2356897at2"/>
<dbReference type="Gene3D" id="3.30.230.10">
    <property type="match status" value="1"/>
</dbReference>
<dbReference type="SUPFAM" id="SSF50156">
    <property type="entry name" value="PDZ domain-like"/>
    <property type="match status" value="1"/>
</dbReference>